<feature type="compositionally biased region" description="Polar residues" evidence="6">
    <location>
        <begin position="526"/>
        <end position="551"/>
    </location>
</feature>
<evidence type="ECO:0000256" key="3">
    <source>
        <dbReference type="ARBA" id="ARBA00023175"/>
    </source>
</evidence>
<feature type="region of interest" description="Disordered" evidence="6">
    <location>
        <begin position="526"/>
        <end position="557"/>
    </location>
</feature>
<evidence type="ECO:0000256" key="2">
    <source>
        <dbReference type="ARBA" id="ARBA00023054"/>
    </source>
</evidence>
<keyword evidence="1" id="KW-0243">Dynein</keyword>
<keyword evidence="8" id="KW-1185">Reference proteome</keyword>
<proteinExistence type="inferred from homology"/>
<feature type="region of interest" description="Disordered" evidence="6">
    <location>
        <begin position="50"/>
        <end position="77"/>
    </location>
</feature>
<dbReference type="RefSeq" id="XP_067759756.1">
    <property type="nucleotide sequence ID" value="XM_067903201.1"/>
</dbReference>
<dbReference type="GO" id="GO:0030286">
    <property type="term" value="C:dynein complex"/>
    <property type="evidence" value="ECO:0007669"/>
    <property type="project" value="UniProtKB-KW"/>
</dbReference>
<evidence type="ECO:0000256" key="6">
    <source>
        <dbReference type="SAM" id="MobiDB-lite"/>
    </source>
</evidence>
<dbReference type="EMBL" id="JAFJZO010000004">
    <property type="protein sequence ID" value="KAG5511664.1"/>
    <property type="molecule type" value="Genomic_DNA"/>
</dbReference>
<evidence type="ECO:0000313" key="8">
    <source>
        <dbReference type="Proteomes" id="UP000674318"/>
    </source>
</evidence>
<evidence type="ECO:0000256" key="1">
    <source>
        <dbReference type="ARBA" id="ARBA00023017"/>
    </source>
</evidence>
<dbReference type="Proteomes" id="UP000674318">
    <property type="component" value="Unassembled WGS sequence"/>
</dbReference>
<feature type="region of interest" description="Disordered" evidence="6">
    <location>
        <begin position="361"/>
        <end position="384"/>
    </location>
</feature>
<dbReference type="PANTHER" id="PTHR13183">
    <property type="entry name" value="AXONEMAL INNER ARM DYNEIN LIGHT CHAIN 28"/>
    <property type="match status" value="1"/>
</dbReference>
<reference evidence="7 8" key="1">
    <citation type="submission" date="2021-02" db="EMBL/GenBank/DDBJ databases">
        <title>Porcisia hertigi Genome sequencing and assembly.</title>
        <authorList>
            <person name="Almutairi H."/>
            <person name="Gatherer D."/>
        </authorList>
    </citation>
    <scope>NUCLEOTIDE SEQUENCE [LARGE SCALE GENOMIC DNA]</scope>
    <source>
        <strain evidence="7 8">C119</strain>
    </source>
</reference>
<feature type="region of interest" description="Disordered" evidence="6">
    <location>
        <begin position="128"/>
        <end position="154"/>
    </location>
</feature>
<dbReference type="Pfam" id="PF10211">
    <property type="entry name" value="Ax_dynein_light"/>
    <property type="match status" value="1"/>
</dbReference>
<dbReference type="GeneID" id="94293278"/>
<feature type="coiled-coil region" evidence="5">
    <location>
        <begin position="431"/>
        <end position="458"/>
    </location>
</feature>
<dbReference type="KEGG" id="phet:94293278"/>
<dbReference type="InterPro" id="IPR019347">
    <property type="entry name" value="Axonemal_dynein_light_chain"/>
</dbReference>
<evidence type="ECO:0000313" key="7">
    <source>
        <dbReference type="EMBL" id="KAG5511664.1"/>
    </source>
</evidence>
<gene>
    <name evidence="7" type="ORF">JKF63_07261</name>
</gene>
<organism evidence="7 8">
    <name type="scientific">Porcisia hertigi</name>
    <dbReference type="NCBI Taxonomy" id="2761500"/>
    <lineage>
        <taxon>Eukaryota</taxon>
        <taxon>Discoba</taxon>
        <taxon>Euglenozoa</taxon>
        <taxon>Kinetoplastea</taxon>
        <taxon>Metakinetoplastina</taxon>
        <taxon>Trypanosomatida</taxon>
        <taxon>Trypanosomatidae</taxon>
        <taxon>Leishmaniinae</taxon>
        <taxon>Porcisia</taxon>
    </lineage>
</organism>
<dbReference type="PANTHER" id="PTHR13183:SF0">
    <property type="entry name" value="AXONEMAL DYNEIN LIGHT INTERMEDIATE POLYPEPTIDE 1"/>
    <property type="match status" value="1"/>
</dbReference>
<keyword evidence="3" id="KW-0505">Motor protein</keyword>
<dbReference type="OrthoDB" id="273784at2759"/>
<protein>
    <submittedName>
        <fullName evidence="7">Uncharacterized protein</fullName>
    </submittedName>
</protein>
<sequence length="759" mass="82675">MRHEDKPQSGGDVDVTGVVDAAVHGTRTVAAAAAAPATLTMTAAHRGTVAGKRNGKRTMGRATPKAGSATIEVKDDDSPEDPLAVALAQDAPLTFTACEDAKVIARLPLRFKDMLPTICHQLEFRQRQATHQTSVDAERFRSKENPLTSPASLTAEATHYPAPPYQHAHMSDMVMRLLPIAVGYTRRCKTSFMHATENEEDSTAGDTTTQMSMSVEEHRQQQSADQAEEDAVGIAPALTQKTEHQIFRTQTTEKLLDYLFSSAPSTEGAGNVDHDEARRGFTVAACLSGLREVSSNTVEYTDLLRQMVALADARRGAEPKSAVGEAEVKLPAYVHDLLVGVEPSENVPAAATTIPLSESIAAASSAQHPTTTSGNTSHSTADEASRAPYTKALAAAAVQRMPVVSQTLRSTLDAVLPPRLFIYYSIHQEKAMAVQEQRQAAKLRLESLRRHMEVHRNDTNARAEIEALSSALAVEYEETLVGAIVVILQRTSDVQSPRNYLAHLERTLDDVLREVKARCCGRPLKLTSTSSMKQRPQHHTASPPTLSSGSKTLLAPPGKTREVKENVHILSLPNNPVCTRTLKPLPAQPTPTSVSGGGSATVASTLNVLEANKERTLVQLNLLGEELLRQVTVDLPERGILFRRILDEAQLSIDARAILARERFKATQEHLLDGQDVREATEARRGTLEGEVAELRSQLAYVTARRVALKAWVEEKKAAEVQANRERVHFETSLRERLKAHTEKVKIAQDAARRGSLTG</sequence>
<accession>A0A836YGP0</accession>
<dbReference type="GO" id="GO:0045504">
    <property type="term" value="F:dynein heavy chain binding"/>
    <property type="evidence" value="ECO:0007669"/>
    <property type="project" value="TreeGrafter"/>
</dbReference>
<evidence type="ECO:0000256" key="4">
    <source>
        <dbReference type="ARBA" id="ARBA00038114"/>
    </source>
</evidence>
<dbReference type="AlphaFoldDB" id="A0A836YGP0"/>
<evidence type="ECO:0000256" key="5">
    <source>
        <dbReference type="SAM" id="Coils"/>
    </source>
</evidence>
<dbReference type="GO" id="GO:0005930">
    <property type="term" value="C:axoneme"/>
    <property type="evidence" value="ECO:0007669"/>
    <property type="project" value="TreeGrafter"/>
</dbReference>
<feature type="compositionally biased region" description="Polar residues" evidence="6">
    <location>
        <begin position="362"/>
        <end position="379"/>
    </location>
</feature>
<name>A0A836YGP0_9TRYP</name>
<keyword evidence="2 5" id="KW-0175">Coiled coil</keyword>
<comment type="similarity">
    <text evidence="4">Belongs to the inner dynein arm light chain family.</text>
</comment>
<comment type="caution">
    <text evidence="7">The sequence shown here is derived from an EMBL/GenBank/DDBJ whole genome shotgun (WGS) entry which is preliminary data.</text>
</comment>